<feature type="region of interest" description="Disordered" evidence="1">
    <location>
        <begin position="45"/>
        <end position="79"/>
    </location>
</feature>
<comment type="caution">
    <text evidence="2">The sequence shown here is derived from an EMBL/GenBank/DDBJ whole genome shotgun (WGS) entry which is preliminary data.</text>
</comment>
<dbReference type="EMBL" id="JAHRIP010042218">
    <property type="protein sequence ID" value="MEQ2297322.1"/>
    <property type="molecule type" value="Genomic_DNA"/>
</dbReference>
<name>A0ABV0YUG0_9TELE</name>
<keyword evidence="3" id="KW-1185">Reference proteome</keyword>
<feature type="compositionally biased region" description="Pro residues" evidence="1">
    <location>
        <begin position="54"/>
        <end position="75"/>
    </location>
</feature>
<evidence type="ECO:0000313" key="2">
    <source>
        <dbReference type="EMBL" id="MEQ2297322.1"/>
    </source>
</evidence>
<dbReference type="Proteomes" id="UP001469553">
    <property type="component" value="Unassembled WGS sequence"/>
</dbReference>
<accession>A0ABV0YUG0</accession>
<protein>
    <submittedName>
        <fullName evidence="2">Uncharacterized protein</fullName>
    </submittedName>
</protein>
<gene>
    <name evidence="2" type="ORF">AMECASPLE_033609</name>
</gene>
<sequence>MEFKCKFNLEDSPPLSPLQPIKVKSSSFSSQSSFNLCFKRPSFMEPPNLQPSLDTPPPHLFQAPLPPQASTPPPVGSQGKTSLILILRCSSKLTSFSAFRSSSRVRTPKK</sequence>
<organism evidence="2 3">
    <name type="scientific">Ameca splendens</name>
    <dbReference type="NCBI Taxonomy" id="208324"/>
    <lineage>
        <taxon>Eukaryota</taxon>
        <taxon>Metazoa</taxon>
        <taxon>Chordata</taxon>
        <taxon>Craniata</taxon>
        <taxon>Vertebrata</taxon>
        <taxon>Euteleostomi</taxon>
        <taxon>Actinopterygii</taxon>
        <taxon>Neopterygii</taxon>
        <taxon>Teleostei</taxon>
        <taxon>Neoteleostei</taxon>
        <taxon>Acanthomorphata</taxon>
        <taxon>Ovalentaria</taxon>
        <taxon>Atherinomorphae</taxon>
        <taxon>Cyprinodontiformes</taxon>
        <taxon>Goodeidae</taxon>
        <taxon>Ameca</taxon>
    </lineage>
</organism>
<evidence type="ECO:0000313" key="3">
    <source>
        <dbReference type="Proteomes" id="UP001469553"/>
    </source>
</evidence>
<evidence type="ECO:0000256" key="1">
    <source>
        <dbReference type="SAM" id="MobiDB-lite"/>
    </source>
</evidence>
<proteinExistence type="predicted"/>
<reference evidence="2 3" key="1">
    <citation type="submission" date="2021-06" db="EMBL/GenBank/DDBJ databases">
        <authorList>
            <person name="Palmer J.M."/>
        </authorList>
    </citation>
    <scope>NUCLEOTIDE SEQUENCE [LARGE SCALE GENOMIC DNA]</scope>
    <source>
        <strain evidence="2 3">AS_MEX2019</strain>
        <tissue evidence="2">Muscle</tissue>
    </source>
</reference>